<dbReference type="PANTHER" id="PTHR35532">
    <property type="entry name" value="SIMILAR TO POLYHYDROXYALKANOATE DEPOLYMERASE"/>
    <property type="match status" value="1"/>
</dbReference>
<comment type="caution">
    <text evidence="3">The sequence shown here is derived from an EMBL/GenBank/DDBJ whole genome shotgun (WGS) entry which is preliminary data.</text>
</comment>
<keyword evidence="4" id="KW-1185">Reference proteome</keyword>
<evidence type="ECO:0000259" key="2">
    <source>
        <dbReference type="Pfam" id="PF06452"/>
    </source>
</evidence>
<feature type="signal peptide" evidence="1">
    <location>
        <begin position="1"/>
        <end position="22"/>
    </location>
</feature>
<accession>A0A2V0NVF9</accession>
<dbReference type="GO" id="GO:0004553">
    <property type="term" value="F:hydrolase activity, hydrolyzing O-glycosyl compounds"/>
    <property type="evidence" value="ECO:0007669"/>
    <property type="project" value="InterPro"/>
</dbReference>
<evidence type="ECO:0000313" key="3">
    <source>
        <dbReference type="EMBL" id="GBF90662.1"/>
    </source>
</evidence>
<feature type="chain" id="PRO_5016162648" description="Carbohydrate-binding domain-containing protein" evidence="1">
    <location>
        <begin position="23"/>
        <end position="415"/>
    </location>
</feature>
<dbReference type="InParanoid" id="A0A2V0NVF9"/>
<dbReference type="GO" id="GO:0016052">
    <property type="term" value="P:carbohydrate catabolic process"/>
    <property type="evidence" value="ECO:0007669"/>
    <property type="project" value="InterPro"/>
</dbReference>
<evidence type="ECO:0000256" key="1">
    <source>
        <dbReference type="SAM" id="SignalP"/>
    </source>
</evidence>
<proteinExistence type="predicted"/>
<dbReference type="Gene3D" id="2.60.40.1190">
    <property type="match status" value="1"/>
</dbReference>
<gene>
    <name evidence="3" type="ORF">Rsub_03234</name>
</gene>
<dbReference type="STRING" id="307507.A0A2V0NVF9"/>
<dbReference type="EMBL" id="BDRX01000018">
    <property type="protein sequence ID" value="GBF90662.1"/>
    <property type="molecule type" value="Genomic_DNA"/>
</dbReference>
<dbReference type="SUPFAM" id="SSF49344">
    <property type="entry name" value="CBD9-like"/>
    <property type="match status" value="1"/>
</dbReference>
<keyword evidence="1" id="KW-0732">Signal</keyword>
<dbReference type="OrthoDB" id="540502at2759"/>
<dbReference type="Pfam" id="PF06452">
    <property type="entry name" value="CBM9_1"/>
    <property type="match status" value="1"/>
</dbReference>
<dbReference type="AlphaFoldDB" id="A0A2V0NVF9"/>
<reference evidence="3 4" key="1">
    <citation type="journal article" date="2018" name="Sci. Rep.">
        <title>Raphidocelis subcapitata (=Pseudokirchneriella subcapitata) provides an insight into genome evolution and environmental adaptations in the Sphaeropleales.</title>
        <authorList>
            <person name="Suzuki S."/>
            <person name="Yamaguchi H."/>
            <person name="Nakajima N."/>
            <person name="Kawachi M."/>
        </authorList>
    </citation>
    <scope>NUCLEOTIDE SEQUENCE [LARGE SCALE GENOMIC DNA]</scope>
    <source>
        <strain evidence="3 4">NIES-35</strain>
    </source>
</reference>
<dbReference type="PANTHER" id="PTHR35532:SF5">
    <property type="entry name" value="CARBOHYDRATE-BINDING DOMAIN-CONTAINING PROTEIN"/>
    <property type="match status" value="1"/>
</dbReference>
<name>A0A2V0NVF9_9CHLO</name>
<sequence>MGPHALTLLLVALAVPLPYVLRDKPHPRGYVARRVTTPPAIDGDLSEPSWAAAPWSDAFADIVGPTGPKPWGSARVKMLWDGDALYVAARMEDPRLFAFEELHDSVVYRDTDFEVFIDPDGDNFNYLEVEVNGLGAVWDLLLTKPYRNGGLAVMNYETVPPATPTARDGPTGWSPMRHAVKVEGAVNSKAGTKAWQVEMALPWSTLRHIAGRRTPPRSGDAWRINFSNVMWTVKWDAKAGRYAKDPPNQEPYNFVWSPQYQVAMHQPETWGYVQFEADDVLSGSPPPPFAPDPTWPARAFLMELADAQHRRWREAGAFATSLAALGLQPPPNATAVADVRIQATEVSFVASAAVPAPGGAPRDACTAARAVGGGWAAGDRPARLYITSEGRLTLAFPGGDGALAYAPAEGNSRWC</sequence>
<protein>
    <recommendedName>
        <fullName evidence="2">Carbohydrate-binding domain-containing protein</fullName>
    </recommendedName>
</protein>
<dbReference type="GO" id="GO:0030246">
    <property type="term" value="F:carbohydrate binding"/>
    <property type="evidence" value="ECO:0007669"/>
    <property type="project" value="InterPro"/>
</dbReference>
<organism evidence="3 4">
    <name type="scientific">Raphidocelis subcapitata</name>
    <dbReference type="NCBI Taxonomy" id="307507"/>
    <lineage>
        <taxon>Eukaryota</taxon>
        <taxon>Viridiplantae</taxon>
        <taxon>Chlorophyta</taxon>
        <taxon>core chlorophytes</taxon>
        <taxon>Chlorophyceae</taxon>
        <taxon>CS clade</taxon>
        <taxon>Sphaeropleales</taxon>
        <taxon>Selenastraceae</taxon>
        <taxon>Raphidocelis</taxon>
    </lineage>
</organism>
<feature type="domain" description="Carbohydrate-binding" evidence="2">
    <location>
        <begin position="41"/>
        <end position="124"/>
    </location>
</feature>
<evidence type="ECO:0000313" key="4">
    <source>
        <dbReference type="Proteomes" id="UP000247498"/>
    </source>
</evidence>
<dbReference type="Proteomes" id="UP000247498">
    <property type="component" value="Unassembled WGS sequence"/>
</dbReference>
<dbReference type="CDD" id="cd09620">
    <property type="entry name" value="CBM9_like_3"/>
    <property type="match status" value="1"/>
</dbReference>
<dbReference type="InterPro" id="IPR010502">
    <property type="entry name" value="Carb-bd_dom_fam9"/>
</dbReference>